<dbReference type="AlphaFoldDB" id="A0A067N635"/>
<dbReference type="InParanoid" id="A0A067N635"/>
<name>A0A067N635_BOTB1</name>
<proteinExistence type="predicted"/>
<dbReference type="Proteomes" id="UP000027195">
    <property type="component" value="Unassembled WGS sequence"/>
</dbReference>
<feature type="transmembrane region" description="Helical" evidence="1">
    <location>
        <begin position="12"/>
        <end position="29"/>
    </location>
</feature>
<gene>
    <name evidence="2" type="ORF">BOTBODRAFT_51945</name>
</gene>
<keyword evidence="3" id="KW-1185">Reference proteome</keyword>
<dbReference type="HOGENOM" id="CLU_148780_0_0_1"/>
<evidence type="ECO:0000313" key="2">
    <source>
        <dbReference type="EMBL" id="KDQ19597.1"/>
    </source>
</evidence>
<evidence type="ECO:0000313" key="3">
    <source>
        <dbReference type="Proteomes" id="UP000027195"/>
    </source>
</evidence>
<dbReference type="EMBL" id="KL198019">
    <property type="protein sequence ID" value="KDQ19597.1"/>
    <property type="molecule type" value="Genomic_DNA"/>
</dbReference>
<sequence length="113" mass="13286">MDEDVAPTYERIIRALVPLPVVYLLINVYPVDGRIRDHWVTKALPLARKELPAFRALRSMCGVQVMAWKIVLDELGEACWIHVTDEENPELKYIYEWEWRNISIEEADLSQFD</sequence>
<reference evidence="3" key="1">
    <citation type="journal article" date="2014" name="Proc. Natl. Acad. Sci. U.S.A.">
        <title>Extensive sampling of basidiomycete genomes demonstrates inadequacy of the white-rot/brown-rot paradigm for wood decay fungi.</title>
        <authorList>
            <person name="Riley R."/>
            <person name="Salamov A.A."/>
            <person name="Brown D.W."/>
            <person name="Nagy L.G."/>
            <person name="Floudas D."/>
            <person name="Held B.W."/>
            <person name="Levasseur A."/>
            <person name="Lombard V."/>
            <person name="Morin E."/>
            <person name="Otillar R."/>
            <person name="Lindquist E.A."/>
            <person name="Sun H."/>
            <person name="LaButti K.M."/>
            <person name="Schmutz J."/>
            <person name="Jabbour D."/>
            <person name="Luo H."/>
            <person name="Baker S.E."/>
            <person name="Pisabarro A.G."/>
            <person name="Walton J.D."/>
            <person name="Blanchette R.A."/>
            <person name="Henrissat B."/>
            <person name="Martin F."/>
            <person name="Cullen D."/>
            <person name="Hibbett D.S."/>
            <person name="Grigoriev I.V."/>
        </authorList>
    </citation>
    <scope>NUCLEOTIDE SEQUENCE [LARGE SCALE GENOMIC DNA]</scope>
    <source>
        <strain evidence="3">FD-172 SS1</strain>
    </source>
</reference>
<evidence type="ECO:0000256" key="1">
    <source>
        <dbReference type="SAM" id="Phobius"/>
    </source>
</evidence>
<organism evidence="2 3">
    <name type="scientific">Botryobasidium botryosum (strain FD-172 SS1)</name>
    <dbReference type="NCBI Taxonomy" id="930990"/>
    <lineage>
        <taxon>Eukaryota</taxon>
        <taxon>Fungi</taxon>
        <taxon>Dikarya</taxon>
        <taxon>Basidiomycota</taxon>
        <taxon>Agaricomycotina</taxon>
        <taxon>Agaricomycetes</taxon>
        <taxon>Cantharellales</taxon>
        <taxon>Botryobasidiaceae</taxon>
        <taxon>Botryobasidium</taxon>
    </lineage>
</organism>
<accession>A0A067N635</accession>
<protein>
    <submittedName>
        <fullName evidence="2">Uncharacterized protein</fullName>
    </submittedName>
</protein>
<keyword evidence="1" id="KW-1133">Transmembrane helix</keyword>
<keyword evidence="1" id="KW-0812">Transmembrane</keyword>
<keyword evidence="1" id="KW-0472">Membrane</keyword>